<evidence type="ECO:0000313" key="2">
    <source>
        <dbReference type="EMBL" id="KAK4828111.1"/>
    </source>
</evidence>
<dbReference type="AlphaFoldDB" id="A0AAN7PTJ2"/>
<dbReference type="EMBL" id="JAUNZN010000002">
    <property type="protein sequence ID" value="KAK4828111.1"/>
    <property type="molecule type" value="Genomic_DNA"/>
</dbReference>
<evidence type="ECO:0000256" key="1">
    <source>
        <dbReference type="SAM" id="MobiDB-lite"/>
    </source>
</evidence>
<feature type="region of interest" description="Disordered" evidence="1">
    <location>
        <begin position="182"/>
        <end position="206"/>
    </location>
</feature>
<name>A0AAN7PTJ2_MYCAM</name>
<reference evidence="2 3" key="1">
    <citation type="journal article" date="2023" name="J. Hered.">
        <title>Chromosome-level genome of the wood stork (Mycteria americana) provides insight into avian chromosome evolution.</title>
        <authorList>
            <person name="Flamio R. Jr."/>
            <person name="Ramstad K.M."/>
        </authorList>
    </citation>
    <scope>NUCLEOTIDE SEQUENCE [LARGE SCALE GENOMIC DNA]</scope>
    <source>
        <strain evidence="2">JAX WOST 10</strain>
    </source>
</reference>
<dbReference type="Proteomes" id="UP001333110">
    <property type="component" value="Unassembled WGS sequence"/>
</dbReference>
<feature type="compositionally biased region" description="Acidic residues" evidence="1">
    <location>
        <begin position="1"/>
        <end position="10"/>
    </location>
</feature>
<feature type="region of interest" description="Disordered" evidence="1">
    <location>
        <begin position="1"/>
        <end position="41"/>
    </location>
</feature>
<protein>
    <submittedName>
        <fullName evidence="2">Uncharacterized protein</fullName>
    </submittedName>
</protein>
<proteinExistence type="predicted"/>
<gene>
    <name evidence="2" type="ORF">QYF61_023909</name>
</gene>
<comment type="caution">
    <text evidence="2">The sequence shown here is derived from an EMBL/GenBank/DDBJ whole genome shotgun (WGS) entry which is preliminary data.</text>
</comment>
<feature type="compositionally biased region" description="Basic and acidic residues" evidence="1">
    <location>
        <begin position="11"/>
        <end position="24"/>
    </location>
</feature>
<evidence type="ECO:0000313" key="3">
    <source>
        <dbReference type="Proteomes" id="UP001333110"/>
    </source>
</evidence>
<accession>A0AAN7PTJ2</accession>
<organism evidence="2 3">
    <name type="scientific">Mycteria americana</name>
    <name type="common">Wood stork</name>
    <dbReference type="NCBI Taxonomy" id="33587"/>
    <lineage>
        <taxon>Eukaryota</taxon>
        <taxon>Metazoa</taxon>
        <taxon>Chordata</taxon>
        <taxon>Craniata</taxon>
        <taxon>Vertebrata</taxon>
        <taxon>Euteleostomi</taxon>
        <taxon>Archelosauria</taxon>
        <taxon>Archosauria</taxon>
        <taxon>Dinosauria</taxon>
        <taxon>Saurischia</taxon>
        <taxon>Theropoda</taxon>
        <taxon>Coelurosauria</taxon>
        <taxon>Aves</taxon>
        <taxon>Neognathae</taxon>
        <taxon>Neoaves</taxon>
        <taxon>Aequornithes</taxon>
        <taxon>Ciconiiformes</taxon>
        <taxon>Ciconiidae</taxon>
        <taxon>Mycteria</taxon>
    </lineage>
</organism>
<sequence length="219" mass="24359">MWGDPDENSSEDTKERDVPPERHMGSRCGNPRASVRTTPWMGPKLSELQTRFSHRPGETEIEYLWRVSLMGGDWTLLSDDEVRGFWGPGVFLSDRLAGNQSVMSQVAYWAGGVDPKERGKPFTITVKGLSELAEGVQKAACVQAMYERGQHGVLLAALVDPSHLRPLIRGLLDAFRNTCSVSQRTDPEGHRTQSAKPSESTHTRADLGGDITWYSYSRV</sequence>
<keyword evidence="3" id="KW-1185">Reference proteome</keyword>